<comment type="caution">
    <text evidence="10">The sequence shown here is derived from an EMBL/GenBank/DDBJ whole genome shotgun (WGS) entry which is preliminary data.</text>
</comment>
<keyword evidence="6" id="KW-0653">Protein transport</keyword>
<feature type="domain" description="MotA/TolQ/ExbB proton channel" evidence="9">
    <location>
        <begin position="101"/>
        <end position="221"/>
    </location>
</feature>
<evidence type="ECO:0000256" key="1">
    <source>
        <dbReference type="ARBA" id="ARBA00004651"/>
    </source>
</evidence>
<evidence type="ECO:0000256" key="2">
    <source>
        <dbReference type="ARBA" id="ARBA00022475"/>
    </source>
</evidence>
<sequence>MNPSTLIGAIAGVITLILVVALSATSPSIYFNAPGLAIVLGGTAAAVFMAYPLREVVRVFGLVGTVFRHDKLDTQRDIDELVSLAQLWMNNDVRKVEEALKKVSNPFLRTGVQLIIDNTPEDQIIELLQWRIARLRAREQAEAQMFRVMAGFAPAFGMLGTLVGLVNMMSVLGTGTMQQIGEQLAVGLITTFYGILLSNLVFKPIAVKLERRTAQRVELMNMVLQGVAMMCERRGPAVVRETLNSFVAHVDDEIYDGGSEAVAKAAAAKMAKSAKPARGPLRMPPVLSGVRAASPSTAARK</sequence>
<dbReference type="InterPro" id="IPR002898">
    <property type="entry name" value="MotA_ExbB_proton_chnl"/>
</dbReference>
<keyword evidence="11" id="KW-1185">Reference proteome</keyword>
<name>A0A261TAZ4_9BORD</name>
<evidence type="ECO:0000259" key="9">
    <source>
        <dbReference type="Pfam" id="PF01618"/>
    </source>
</evidence>
<reference evidence="10 11" key="1">
    <citation type="submission" date="2017-05" db="EMBL/GenBank/DDBJ databases">
        <title>Complete and WGS of Bordetella genogroups.</title>
        <authorList>
            <person name="Spilker T."/>
            <person name="LiPuma J."/>
        </authorList>
    </citation>
    <scope>NUCLEOTIDE SEQUENCE [LARGE SCALE GENOMIC DNA]</scope>
    <source>
        <strain evidence="10 11">AU10456</strain>
    </source>
</reference>
<evidence type="ECO:0000256" key="3">
    <source>
        <dbReference type="ARBA" id="ARBA00022692"/>
    </source>
</evidence>
<dbReference type="OrthoDB" id="9806929at2"/>
<evidence type="ECO:0000256" key="7">
    <source>
        <dbReference type="SAM" id="MobiDB-lite"/>
    </source>
</evidence>
<dbReference type="GO" id="GO:0071978">
    <property type="term" value="P:bacterial-type flagellum-dependent swarming motility"/>
    <property type="evidence" value="ECO:0007669"/>
    <property type="project" value="InterPro"/>
</dbReference>
<dbReference type="RefSeq" id="WP_094803694.1">
    <property type="nucleotide sequence ID" value="NZ_NEVN01000002.1"/>
</dbReference>
<gene>
    <name evidence="10" type="ORF">CAL25_21565</name>
</gene>
<keyword evidence="3 8" id="KW-0812">Transmembrane</keyword>
<evidence type="ECO:0000256" key="5">
    <source>
        <dbReference type="ARBA" id="ARBA00023136"/>
    </source>
</evidence>
<dbReference type="Pfam" id="PF01618">
    <property type="entry name" value="MotA_ExbB"/>
    <property type="match status" value="1"/>
</dbReference>
<organism evidence="10 11">
    <name type="scientific">Bordetella genomosp. 5</name>
    <dbReference type="NCBI Taxonomy" id="1395608"/>
    <lineage>
        <taxon>Bacteria</taxon>
        <taxon>Pseudomonadati</taxon>
        <taxon>Pseudomonadota</taxon>
        <taxon>Betaproteobacteria</taxon>
        <taxon>Burkholderiales</taxon>
        <taxon>Alcaligenaceae</taxon>
        <taxon>Bordetella</taxon>
    </lineage>
</organism>
<dbReference type="PANTHER" id="PTHR30433">
    <property type="entry name" value="CHEMOTAXIS PROTEIN MOTA"/>
    <property type="match status" value="1"/>
</dbReference>
<dbReference type="GO" id="GO:0005886">
    <property type="term" value="C:plasma membrane"/>
    <property type="evidence" value="ECO:0007669"/>
    <property type="project" value="UniProtKB-SubCell"/>
</dbReference>
<keyword evidence="2" id="KW-1003">Cell membrane</keyword>
<dbReference type="InterPro" id="IPR047055">
    <property type="entry name" value="MotA-like"/>
</dbReference>
<comment type="similarity">
    <text evidence="6">Belongs to the exbB/tolQ family.</text>
</comment>
<proteinExistence type="inferred from homology"/>
<dbReference type="GO" id="GO:0006935">
    <property type="term" value="P:chemotaxis"/>
    <property type="evidence" value="ECO:0007669"/>
    <property type="project" value="InterPro"/>
</dbReference>
<protein>
    <submittedName>
        <fullName evidence="10">Chemotaxis protein MotA</fullName>
    </submittedName>
</protein>
<evidence type="ECO:0000256" key="8">
    <source>
        <dbReference type="SAM" id="Phobius"/>
    </source>
</evidence>
<evidence type="ECO:0000256" key="4">
    <source>
        <dbReference type="ARBA" id="ARBA00022989"/>
    </source>
</evidence>
<keyword evidence="4 8" id="KW-1133">Transmembrane helix</keyword>
<feature type="transmembrane region" description="Helical" evidence="8">
    <location>
        <begin position="184"/>
        <end position="202"/>
    </location>
</feature>
<keyword evidence="5 8" id="KW-0472">Membrane</keyword>
<feature type="transmembrane region" description="Helical" evidence="8">
    <location>
        <begin position="148"/>
        <end position="172"/>
    </location>
</feature>
<comment type="subcellular location">
    <subcellularLocation>
        <location evidence="1">Cell membrane</location>
        <topology evidence="1">Multi-pass membrane protein</topology>
    </subcellularLocation>
    <subcellularLocation>
        <location evidence="6">Membrane</location>
        <topology evidence="6">Multi-pass membrane protein</topology>
    </subcellularLocation>
</comment>
<feature type="region of interest" description="Disordered" evidence="7">
    <location>
        <begin position="274"/>
        <end position="301"/>
    </location>
</feature>
<evidence type="ECO:0000256" key="6">
    <source>
        <dbReference type="RuleBase" id="RU004057"/>
    </source>
</evidence>
<dbReference type="Proteomes" id="UP000216913">
    <property type="component" value="Unassembled WGS sequence"/>
</dbReference>
<evidence type="ECO:0000313" key="10">
    <source>
        <dbReference type="EMBL" id="OZI45813.1"/>
    </source>
</evidence>
<dbReference type="AlphaFoldDB" id="A0A261TAZ4"/>
<dbReference type="EMBL" id="NEVP01000012">
    <property type="protein sequence ID" value="OZI45813.1"/>
    <property type="molecule type" value="Genomic_DNA"/>
</dbReference>
<feature type="transmembrane region" description="Helical" evidence="8">
    <location>
        <begin position="33"/>
        <end position="53"/>
    </location>
</feature>
<evidence type="ECO:0000313" key="11">
    <source>
        <dbReference type="Proteomes" id="UP000216913"/>
    </source>
</evidence>
<keyword evidence="6" id="KW-0813">Transport</keyword>
<accession>A0A261TAZ4</accession>
<dbReference type="GO" id="GO:0015031">
    <property type="term" value="P:protein transport"/>
    <property type="evidence" value="ECO:0007669"/>
    <property type="project" value="UniProtKB-KW"/>
</dbReference>